<dbReference type="InterPro" id="IPR005182">
    <property type="entry name" value="YdbS-like_PH"/>
</dbReference>
<feature type="transmembrane region" description="Helical" evidence="1">
    <location>
        <begin position="31"/>
        <end position="52"/>
    </location>
</feature>
<gene>
    <name evidence="3" type="ORF">CVU82_04010</name>
</gene>
<keyword evidence="1" id="KW-0812">Transmembrane</keyword>
<dbReference type="Proteomes" id="UP000233517">
    <property type="component" value="Unassembled WGS sequence"/>
</dbReference>
<evidence type="ECO:0000256" key="1">
    <source>
        <dbReference type="SAM" id="Phobius"/>
    </source>
</evidence>
<dbReference type="EMBL" id="PHAI01000003">
    <property type="protein sequence ID" value="PKM91187.1"/>
    <property type="molecule type" value="Genomic_DNA"/>
</dbReference>
<proteinExistence type="predicted"/>
<dbReference type="PANTHER" id="PTHR37938">
    <property type="entry name" value="BLL0215 PROTEIN"/>
    <property type="match status" value="1"/>
</dbReference>
<keyword evidence="1" id="KW-1133">Transmembrane helix</keyword>
<organism evidence="3 4">
    <name type="scientific">Candidatus Falkowbacteria bacterium HGW-Falkowbacteria-1</name>
    <dbReference type="NCBI Taxonomy" id="2013768"/>
    <lineage>
        <taxon>Bacteria</taxon>
        <taxon>Candidatus Falkowiibacteriota</taxon>
    </lineage>
</organism>
<feature type="transmembrane region" description="Helical" evidence="1">
    <location>
        <begin position="101"/>
        <end position="127"/>
    </location>
</feature>
<accession>A0A2N2E8Z2</accession>
<dbReference type="PANTHER" id="PTHR37938:SF1">
    <property type="entry name" value="BLL0215 PROTEIN"/>
    <property type="match status" value="1"/>
</dbReference>
<keyword evidence="1" id="KW-0472">Membrane</keyword>
<evidence type="ECO:0000313" key="3">
    <source>
        <dbReference type="EMBL" id="PKM91187.1"/>
    </source>
</evidence>
<feature type="domain" description="YdbS-like PH" evidence="2">
    <location>
        <begin position="134"/>
        <end position="206"/>
    </location>
</feature>
<sequence>MMSGIIKKTLSEKEEVKKYFSVCNRYIKIRIVAVFLKWLIIFAVISIILFFIDQTQVFAIPETKKIINDQAGLFSESHDKYGIENSVLNFSLIDTNEISNWILNAWIILALIFFLIIVPFIIFYNIFYIRISNEFVFTDQRIIVKRGWIETNVKTIYYNRITDISVSQSLLERIIKSGTMSISTAGSDGYEVVLWHIDKPYELKKLLYDVKMTNQEKYPSQYNEIKQKNEDGE</sequence>
<reference evidence="3 4" key="1">
    <citation type="journal article" date="2017" name="ISME J.">
        <title>Potential for microbial H2 and metal transformations associated with novel bacteria and archaea in deep terrestrial subsurface sediments.</title>
        <authorList>
            <person name="Hernsdorf A.W."/>
            <person name="Amano Y."/>
            <person name="Miyakawa K."/>
            <person name="Ise K."/>
            <person name="Suzuki Y."/>
            <person name="Anantharaman K."/>
            <person name="Probst A."/>
            <person name="Burstein D."/>
            <person name="Thomas B.C."/>
            <person name="Banfield J.F."/>
        </authorList>
    </citation>
    <scope>NUCLEOTIDE SEQUENCE [LARGE SCALE GENOMIC DNA]</scope>
    <source>
        <strain evidence="3">HGW-Falkowbacteria-1</strain>
    </source>
</reference>
<dbReference type="Pfam" id="PF03703">
    <property type="entry name" value="bPH_2"/>
    <property type="match status" value="1"/>
</dbReference>
<evidence type="ECO:0000259" key="2">
    <source>
        <dbReference type="Pfam" id="PF03703"/>
    </source>
</evidence>
<dbReference type="AlphaFoldDB" id="A0A2N2E8Z2"/>
<name>A0A2N2E8Z2_9BACT</name>
<comment type="caution">
    <text evidence="3">The sequence shown here is derived from an EMBL/GenBank/DDBJ whole genome shotgun (WGS) entry which is preliminary data.</text>
</comment>
<protein>
    <recommendedName>
        <fullName evidence="2">YdbS-like PH domain-containing protein</fullName>
    </recommendedName>
</protein>
<evidence type="ECO:0000313" key="4">
    <source>
        <dbReference type="Proteomes" id="UP000233517"/>
    </source>
</evidence>